<name>A0AAD5F2U8_PRUDU</name>
<gene>
    <name evidence="1" type="ORF">L3X38_003986</name>
</gene>
<reference evidence="1 2" key="1">
    <citation type="journal article" date="2022" name="G3 (Bethesda)">
        <title>Whole-genome sequence and methylome profiling of the almond [Prunus dulcis (Mill.) D.A. Webb] cultivar 'Nonpareil'.</title>
        <authorList>
            <person name="D'Amico-Willman K.M."/>
            <person name="Ouma W.Z."/>
            <person name="Meulia T."/>
            <person name="Sideli G.M."/>
            <person name="Gradziel T.M."/>
            <person name="Fresnedo-Ramirez J."/>
        </authorList>
    </citation>
    <scope>NUCLEOTIDE SEQUENCE [LARGE SCALE GENOMIC DNA]</scope>
    <source>
        <strain evidence="1">Clone GOH B32 T37-40</strain>
    </source>
</reference>
<accession>A0AAD5F2U8</accession>
<dbReference type="Proteomes" id="UP001054821">
    <property type="component" value="Chromosome 1"/>
</dbReference>
<keyword evidence="2" id="KW-1185">Reference proteome</keyword>
<comment type="caution">
    <text evidence="1">The sequence shown here is derived from an EMBL/GenBank/DDBJ whole genome shotgun (WGS) entry which is preliminary data.</text>
</comment>
<evidence type="ECO:0000313" key="2">
    <source>
        <dbReference type="Proteomes" id="UP001054821"/>
    </source>
</evidence>
<protein>
    <submittedName>
        <fullName evidence="1">Uncharacterized protein</fullName>
    </submittedName>
</protein>
<evidence type="ECO:0000313" key="1">
    <source>
        <dbReference type="EMBL" id="KAI5351095.1"/>
    </source>
</evidence>
<dbReference type="AlphaFoldDB" id="A0AAD5F2U8"/>
<dbReference type="EMBL" id="JAJFAZ020000001">
    <property type="protein sequence ID" value="KAI5351095.1"/>
    <property type="molecule type" value="Genomic_DNA"/>
</dbReference>
<proteinExistence type="predicted"/>
<sequence>MVQAPSLGSAVTVEVAFLTLPPSPDIDLKLYLYEKTVLAVSKSTTIMVQATSLRSAITVEMAFLMLSPSPDLDLKPCHLGSIALILHFTMLGQVFGNYGCWELQIWVMLVSFLTNLWRLAQWSLLYAFLNVFLEHSWAWHPSNALMHDPYVQATRLVPIDLPPPPLFIPPPIVARKLVERHLDRRKNLPKLVLFVGDNSGDFRLRHHLEKVSLFSLDHSPKVCGIDCPHSCRIEVGKLRPKSSQVWVLAGDLGFFRSLVAARRPLGGGSELSDWKSEVAGLMGPGAQAPASQQAGLPDGHNNLDFL</sequence>
<organism evidence="1 2">
    <name type="scientific">Prunus dulcis</name>
    <name type="common">Almond</name>
    <name type="synonym">Amygdalus dulcis</name>
    <dbReference type="NCBI Taxonomy" id="3755"/>
    <lineage>
        <taxon>Eukaryota</taxon>
        <taxon>Viridiplantae</taxon>
        <taxon>Streptophyta</taxon>
        <taxon>Embryophyta</taxon>
        <taxon>Tracheophyta</taxon>
        <taxon>Spermatophyta</taxon>
        <taxon>Magnoliopsida</taxon>
        <taxon>eudicotyledons</taxon>
        <taxon>Gunneridae</taxon>
        <taxon>Pentapetalae</taxon>
        <taxon>rosids</taxon>
        <taxon>fabids</taxon>
        <taxon>Rosales</taxon>
        <taxon>Rosaceae</taxon>
        <taxon>Amygdaloideae</taxon>
        <taxon>Amygdaleae</taxon>
        <taxon>Prunus</taxon>
    </lineage>
</organism>